<dbReference type="GO" id="GO:0042773">
    <property type="term" value="P:ATP synthesis coupled electron transport"/>
    <property type="evidence" value="ECO:0007669"/>
    <property type="project" value="TreeGrafter"/>
</dbReference>
<dbReference type="PRINTS" id="PR01166">
    <property type="entry name" value="CYCOXIDASEII"/>
</dbReference>
<evidence type="ECO:0000313" key="9">
    <source>
        <dbReference type="EMBL" id="QXE43965.1"/>
    </source>
</evidence>
<dbReference type="InterPro" id="IPR045187">
    <property type="entry name" value="CcO_II"/>
</dbReference>
<dbReference type="GO" id="GO:0031966">
    <property type="term" value="C:mitochondrial membrane"/>
    <property type="evidence" value="ECO:0007669"/>
    <property type="project" value="UniProtKB-SubCell"/>
</dbReference>
<dbReference type="PROSITE" id="PS50999">
    <property type="entry name" value="COX2_TM"/>
    <property type="match status" value="1"/>
</dbReference>
<dbReference type="AlphaFoldDB" id="A0A8F4RHK2"/>
<dbReference type="Pfam" id="PF02790">
    <property type="entry name" value="COX2_TM"/>
    <property type="match status" value="1"/>
</dbReference>
<evidence type="ECO:0000259" key="8">
    <source>
        <dbReference type="PROSITE" id="PS50999"/>
    </source>
</evidence>
<comment type="subcellular location">
    <subcellularLocation>
        <location evidence="1">Mitochondrion membrane</location>
        <topology evidence="1">Multi-pass membrane protein</topology>
    </subcellularLocation>
</comment>
<geneLocation type="mitochondrion" evidence="9"/>
<dbReference type="GO" id="GO:0004129">
    <property type="term" value="F:cytochrome-c oxidase activity"/>
    <property type="evidence" value="ECO:0007669"/>
    <property type="project" value="InterPro"/>
</dbReference>
<sequence length="127" mass="14540">MIVTKWLFLTIAPRDAAEPWQLGSQDAATPVMQGIIDLHHDIFFFPILILVLVSRMLVRASWHFHYRINPIPQRIVHGTTIEIIRTISPSIIPMFIAIPSFALLYSMDEVVVNPAITIKAIGHQRYR</sequence>
<keyword evidence="3 7" id="KW-0812">Transmembrane</keyword>
<feature type="transmembrane region" description="Helical" evidence="7">
    <location>
        <begin position="83"/>
        <end position="105"/>
    </location>
</feature>
<dbReference type="Gene3D" id="1.10.287.90">
    <property type="match status" value="1"/>
</dbReference>
<feature type="transmembrane region" description="Helical" evidence="7">
    <location>
        <begin position="42"/>
        <end position="62"/>
    </location>
</feature>
<feature type="domain" description="Cytochrome oxidase subunit II transmembrane region profile" evidence="8">
    <location>
        <begin position="16"/>
        <end position="111"/>
    </location>
</feature>
<reference evidence="9" key="1">
    <citation type="submission" date="2020-12" db="EMBL/GenBank/DDBJ databases">
        <title>Both Conifer II and Gnetales are characterized by a high frequency of ancient mitochondrial gene transfer to the nuclear genome.</title>
        <authorList>
            <person name="Kan S.L."/>
            <person name="Shen T."/>
            <person name="Ran J.H."/>
            <person name="Wang X.Q."/>
        </authorList>
    </citation>
    <scope>NUCLEOTIDE SEQUENCE</scope>
</reference>
<accession>A0A8F4RHK2</accession>
<keyword evidence="6 7" id="KW-0472">Membrane</keyword>
<organism evidence="9">
    <name type="scientific">Ginkgo biloba</name>
    <name type="common">Ginkgo</name>
    <name type="synonym">Maidenhair tree</name>
    <dbReference type="NCBI Taxonomy" id="3311"/>
    <lineage>
        <taxon>Eukaryota</taxon>
        <taxon>Viridiplantae</taxon>
        <taxon>Streptophyta</taxon>
        <taxon>Embryophyta</taxon>
        <taxon>Tracheophyta</taxon>
        <taxon>Spermatophyta</taxon>
        <taxon>Ginkgoidae</taxon>
        <taxon>Ginkgoales</taxon>
        <taxon>Ginkgoaceae</taxon>
        <taxon>Ginkgo</taxon>
    </lineage>
</organism>
<dbReference type="FunFam" id="1.10.287.90:FF:000004">
    <property type="entry name" value="Cytochrome c oxidase subunit 2"/>
    <property type="match status" value="1"/>
</dbReference>
<dbReference type="PANTHER" id="PTHR22888:SF9">
    <property type="entry name" value="CYTOCHROME C OXIDASE SUBUNIT 2"/>
    <property type="match status" value="1"/>
</dbReference>
<dbReference type="SUPFAM" id="SSF81464">
    <property type="entry name" value="Cytochrome c oxidase subunit II-like, transmembrane region"/>
    <property type="match status" value="1"/>
</dbReference>
<evidence type="ECO:0000256" key="2">
    <source>
        <dbReference type="ARBA" id="ARBA00007866"/>
    </source>
</evidence>
<proteinExistence type="inferred from homology"/>
<protein>
    <submittedName>
        <fullName evidence="9">Cytochrome c oxidase subunit 2</fullName>
    </submittedName>
</protein>
<keyword evidence="5 9" id="KW-0496">Mitochondrion</keyword>
<evidence type="ECO:0000256" key="4">
    <source>
        <dbReference type="ARBA" id="ARBA00022989"/>
    </source>
</evidence>
<evidence type="ECO:0000256" key="3">
    <source>
        <dbReference type="ARBA" id="ARBA00022692"/>
    </source>
</evidence>
<comment type="similarity">
    <text evidence="2">Belongs to the cytochrome c oxidase subunit 2 family.</text>
</comment>
<evidence type="ECO:0000256" key="5">
    <source>
        <dbReference type="ARBA" id="ARBA00023128"/>
    </source>
</evidence>
<dbReference type="EMBL" id="MW354252">
    <property type="protein sequence ID" value="QXE43965.1"/>
    <property type="molecule type" value="Genomic_DNA"/>
</dbReference>
<evidence type="ECO:0000256" key="7">
    <source>
        <dbReference type="SAM" id="Phobius"/>
    </source>
</evidence>
<keyword evidence="4 7" id="KW-1133">Transmembrane helix</keyword>
<name>A0A8F4RHK2_GINBI</name>
<evidence type="ECO:0000256" key="1">
    <source>
        <dbReference type="ARBA" id="ARBA00004225"/>
    </source>
</evidence>
<gene>
    <name evidence="9" type="primary">cox2</name>
</gene>
<evidence type="ECO:0000256" key="6">
    <source>
        <dbReference type="ARBA" id="ARBA00023136"/>
    </source>
</evidence>
<dbReference type="InterPro" id="IPR036257">
    <property type="entry name" value="Cyt_c_oxidase_su2_TM_sf"/>
</dbReference>
<dbReference type="PANTHER" id="PTHR22888">
    <property type="entry name" value="CYTOCHROME C OXIDASE, SUBUNIT II"/>
    <property type="match status" value="1"/>
</dbReference>
<dbReference type="InterPro" id="IPR011759">
    <property type="entry name" value="Cyt_c_oxidase_su2_TM_dom"/>
</dbReference>